<evidence type="ECO:0000256" key="3">
    <source>
        <dbReference type="ARBA" id="ARBA00022694"/>
    </source>
</evidence>
<accession>A0A833CCM9</accession>
<evidence type="ECO:0000259" key="8">
    <source>
        <dbReference type="Pfam" id="PF00814"/>
    </source>
</evidence>
<keyword evidence="2" id="KW-0808">Transferase</keyword>
<evidence type="ECO:0000313" key="9">
    <source>
        <dbReference type="EMBL" id="KAB1479296.1"/>
    </source>
</evidence>
<comment type="caution">
    <text evidence="9">The sequence shown here is derived from an EMBL/GenBank/DDBJ whole genome shotgun (WGS) entry which is preliminary data.</text>
</comment>
<keyword evidence="4" id="KW-0479">Metal-binding</keyword>
<gene>
    <name evidence="9" type="ORF">F8R14_03830</name>
</gene>
<evidence type="ECO:0000256" key="2">
    <source>
        <dbReference type="ARBA" id="ARBA00022679"/>
    </source>
</evidence>
<feature type="domain" description="Gcp-like" evidence="8">
    <location>
        <begin position="86"/>
        <end position="336"/>
    </location>
</feature>
<evidence type="ECO:0000256" key="1">
    <source>
        <dbReference type="ARBA" id="ARBA00012156"/>
    </source>
</evidence>
<protein>
    <recommendedName>
        <fullName evidence="1">N(6)-L-threonylcarbamoyladenine synthase</fullName>
        <ecNumber evidence="1">2.3.1.234</ecNumber>
    </recommendedName>
</protein>
<keyword evidence="9" id="KW-0378">Hydrolase</keyword>
<evidence type="ECO:0000256" key="4">
    <source>
        <dbReference type="ARBA" id="ARBA00022723"/>
    </source>
</evidence>
<sequence length="348" mass="38105">MKVYLGFDTSCYTTSCALVNEKGELIGQARKLLEVKAGARGLQQSQMVFQHTRALPELIKQLPSGVQLAGIGVSAFPRREKDSYMPAFLVGRGMAHSLGHLDNIPVYEFSHQENHILAALRVLQYIPQEPFYALHVSGGTTELLYCEPAKDTFFTAELINGALDLHGGQFVDRVGVALNLPFPAGPHMERVAKSLCPNPEDLKTVINRLVAVSDAENSGDNKFRILPVSVKNGAISFGGPCSETMRRIDRAKNAGQFNEEYTAKTALNVFHCMSRSLQKMLTYHRQQRAADTLIAVGGVMANSFLRQSLLDFGRSHKVKVLFAPPEYSSDNATGVAYGAALSDTTNNK</sequence>
<reference evidence="9 10" key="1">
    <citation type="submission" date="2019-09" db="EMBL/GenBank/DDBJ databases">
        <title>Draft genome sequence of 3 type strains from the CCUG.</title>
        <authorList>
            <person name="Pineiro-Iglesias B."/>
            <person name="Tunovic T."/>
            <person name="Unosson C."/>
            <person name="Inganas E."/>
            <person name="Ohlen M."/>
            <person name="Cardew S."/>
            <person name="Jensie-Markopoulos S."/>
            <person name="Salva-Serra F."/>
            <person name="Jaen-Luchoro D."/>
            <person name="Karlsson R."/>
            <person name="Svensson-Stadler L."/>
            <person name="Chun J."/>
            <person name="Moore E."/>
        </authorList>
    </citation>
    <scope>NUCLEOTIDE SEQUENCE [LARGE SCALE GENOMIC DNA]</scope>
    <source>
        <strain evidence="9 10">CCUG 65427</strain>
    </source>
</reference>
<dbReference type="GeneID" id="83055456"/>
<dbReference type="RefSeq" id="WP_127008166.1">
    <property type="nucleotide sequence ID" value="NZ_CAUBPY010000011.1"/>
</dbReference>
<dbReference type="InterPro" id="IPR043129">
    <property type="entry name" value="ATPase_NBD"/>
</dbReference>
<keyword evidence="5" id="KW-0408">Iron</keyword>
<keyword evidence="3" id="KW-0819">tRNA processing</keyword>
<dbReference type="GO" id="GO:0046872">
    <property type="term" value="F:metal ion binding"/>
    <property type="evidence" value="ECO:0007669"/>
    <property type="project" value="UniProtKB-KW"/>
</dbReference>
<dbReference type="InterPro" id="IPR017861">
    <property type="entry name" value="KAE1/TsaD"/>
</dbReference>
<keyword evidence="6" id="KW-0012">Acyltransferase</keyword>
<dbReference type="Gene3D" id="3.30.420.40">
    <property type="match status" value="2"/>
</dbReference>
<dbReference type="AlphaFoldDB" id="A0A833CCM9"/>
<dbReference type="GO" id="GO:0008033">
    <property type="term" value="P:tRNA processing"/>
    <property type="evidence" value="ECO:0007669"/>
    <property type="project" value="UniProtKB-KW"/>
</dbReference>
<dbReference type="GO" id="GO:0061711">
    <property type="term" value="F:tRNA N(6)-L-threonylcarbamoyladenine synthase activity"/>
    <property type="evidence" value="ECO:0007669"/>
    <property type="project" value="UniProtKB-EC"/>
</dbReference>
<proteinExistence type="predicted"/>
<organism evidence="9 10">
    <name type="scientific">Veillonella seminalis</name>
    <dbReference type="NCBI Taxonomy" id="1502943"/>
    <lineage>
        <taxon>Bacteria</taxon>
        <taxon>Bacillati</taxon>
        <taxon>Bacillota</taxon>
        <taxon>Negativicutes</taxon>
        <taxon>Veillonellales</taxon>
        <taxon>Veillonellaceae</taxon>
        <taxon>Veillonella</taxon>
    </lineage>
</organism>
<dbReference type="SUPFAM" id="SSF53067">
    <property type="entry name" value="Actin-like ATPase domain"/>
    <property type="match status" value="1"/>
</dbReference>
<evidence type="ECO:0000313" key="10">
    <source>
        <dbReference type="Proteomes" id="UP000434554"/>
    </source>
</evidence>
<dbReference type="EC" id="2.3.1.234" evidence="1"/>
<dbReference type="PRINTS" id="PR00789">
    <property type="entry name" value="OSIALOPTASE"/>
</dbReference>
<evidence type="ECO:0000256" key="7">
    <source>
        <dbReference type="ARBA" id="ARBA00048117"/>
    </source>
</evidence>
<evidence type="ECO:0000256" key="5">
    <source>
        <dbReference type="ARBA" id="ARBA00023004"/>
    </source>
</evidence>
<dbReference type="Pfam" id="PF00814">
    <property type="entry name" value="TsaD"/>
    <property type="match status" value="1"/>
</dbReference>
<name>A0A833CCM9_9FIRM</name>
<dbReference type="Proteomes" id="UP000434554">
    <property type="component" value="Unassembled WGS sequence"/>
</dbReference>
<comment type="catalytic activity">
    <reaction evidence="7">
        <text>L-threonylcarbamoyladenylate + adenosine(37) in tRNA = N(6)-L-threonylcarbamoyladenosine(37) in tRNA + AMP + H(+)</text>
        <dbReference type="Rhea" id="RHEA:37059"/>
        <dbReference type="Rhea" id="RHEA-COMP:10162"/>
        <dbReference type="Rhea" id="RHEA-COMP:10163"/>
        <dbReference type="ChEBI" id="CHEBI:15378"/>
        <dbReference type="ChEBI" id="CHEBI:73682"/>
        <dbReference type="ChEBI" id="CHEBI:74411"/>
        <dbReference type="ChEBI" id="CHEBI:74418"/>
        <dbReference type="ChEBI" id="CHEBI:456215"/>
        <dbReference type="EC" id="2.3.1.234"/>
    </reaction>
</comment>
<dbReference type="PANTHER" id="PTHR11735">
    <property type="entry name" value="TRNA N6-ADENOSINE THREONYLCARBAMOYLTRANSFERASE"/>
    <property type="match status" value="1"/>
</dbReference>
<dbReference type="EMBL" id="WBKH01000003">
    <property type="protein sequence ID" value="KAB1479296.1"/>
    <property type="molecule type" value="Genomic_DNA"/>
</dbReference>
<dbReference type="GO" id="GO:0016787">
    <property type="term" value="F:hydrolase activity"/>
    <property type="evidence" value="ECO:0007669"/>
    <property type="project" value="UniProtKB-KW"/>
</dbReference>
<evidence type="ECO:0000256" key="6">
    <source>
        <dbReference type="ARBA" id="ARBA00023315"/>
    </source>
</evidence>
<dbReference type="InterPro" id="IPR000905">
    <property type="entry name" value="Gcp-like_dom"/>
</dbReference>
<dbReference type="PANTHER" id="PTHR11735:SF6">
    <property type="entry name" value="TRNA N6-ADENOSINE THREONYLCARBAMOYLTRANSFERASE, MITOCHONDRIAL"/>
    <property type="match status" value="1"/>
</dbReference>